<reference evidence="1" key="1">
    <citation type="journal article" date="2015" name="Nature">
        <title>Complex archaea that bridge the gap between prokaryotes and eukaryotes.</title>
        <authorList>
            <person name="Spang A."/>
            <person name="Saw J.H."/>
            <person name="Jorgensen S.L."/>
            <person name="Zaremba-Niedzwiedzka K."/>
            <person name="Martijn J."/>
            <person name="Lind A.E."/>
            <person name="van Eijk R."/>
            <person name="Schleper C."/>
            <person name="Guy L."/>
            <person name="Ettema T.J."/>
        </authorList>
    </citation>
    <scope>NUCLEOTIDE SEQUENCE</scope>
</reference>
<gene>
    <name evidence="1" type="ORF">LCGC14_2082550</name>
</gene>
<organism evidence="1">
    <name type="scientific">marine sediment metagenome</name>
    <dbReference type="NCBI Taxonomy" id="412755"/>
    <lineage>
        <taxon>unclassified sequences</taxon>
        <taxon>metagenomes</taxon>
        <taxon>ecological metagenomes</taxon>
    </lineage>
</organism>
<proteinExistence type="predicted"/>
<name>A0A0F9HC66_9ZZZZ</name>
<comment type="caution">
    <text evidence="1">The sequence shown here is derived from an EMBL/GenBank/DDBJ whole genome shotgun (WGS) entry which is preliminary data.</text>
</comment>
<feature type="non-terminal residue" evidence="1">
    <location>
        <position position="115"/>
    </location>
</feature>
<dbReference type="EMBL" id="LAZR01025198">
    <property type="protein sequence ID" value="KKL72677.1"/>
    <property type="molecule type" value="Genomic_DNA"/>
</dbReference>
<dbReference type="AlphaFoldDB" id="A0A0F9HC66"/>
<protein>
    <submittedName>
        <fullName evidence="1">Uncharacterized protein</fullName>
    </submittedName>
</protein>
<accession>A0A0F9HC66</accession>
<evidence type="ECO:0000313" key="1">
    <source>
        <dbReference type="EMBL" id="KKL72677.1"/>
    </source>
</evidence>
<sequence length="115" mass="11931">MNYRKFITAVAAVLCLCSSAWAAGELGIAYTTGQTVKAIVWGADRSTRWNGSNMVAPSTISDAAWATGMVSMTELLTSDATGTGQYKGDLPATGIVGAHQIDFVTGASPTAGQRR</sequence>